<organism evidence="1 2">
    <name type="scientific">Sphingomonas canadensis</name>
    <dbReference type="NCBI Taxonomy" id="1219257"/>
    <lineage>
        <taxon>Bacteria</taxon>
        <taxon>Pseudomonadati</taxon>
        <taxon>Pseudomonadota</taxon>
        <taxon>Alphaproteobacteria</taxon>
        <taxon>Sphingomonadales</taxon>
        <taxon>Sphingomonadaceae</taxon>
        <taxon>Sphingomonas</taxon>
    </lineage>
</organism>
<dbReference type="RefSeq" id="WP_380916280.1">
    <property type="nucleotide sequence ID" value="NZ_JBHTJG010000002.1"/>
</dbReference>
<evidence type="ECO:0000313" key="1">
    <source>
        <dbReference type="EMBL" id="MFD0945940.1"/>
    </source>
</evidence>
<name>A0ABW3H5J8_9SPHN</name>
<sequence>MIGRLVVALVFLLARHDPVPARFDAHAARWACRAIGFYRRFLSHRSGRCCLFRQSCSVRSQHAFQMLGWRAGLRESAAQLRRCGGAYSMLHTAQGEAVLVTSDGLQFGSAELSERLRAALAGSSCSIRQVEG</sequence>
<accession>A0ABW3H5J8</accession>
<proteinExistence type="predicted"/>
<gene>
    <name evidence="1" type="primary">yidD</name>
    <name evidence="1" type="ORF">ACFQ1E_06280</name>
</gene>
<reference evidence="2" key="1">
    <citation type="journal article" date="2019" name="Int. J. Syst. Evol. Microbiol.">
        <title>The Global Catalogue of Microorganisms (GCM) 10K type strain sequencing project: providing services to taxonomists for standard genome sequencing and annotation.</title>
        <authorList>
            <consortium name="The Broad Institute Genomics Platform"/>
            <consortium name="The Broad Institute Genome Sequencing Center for Infectious Disease"/>
            <person name="Wu L."/>
            <person name="Ma J."/>
        </authorList>
    </citation>
    <scope>NUCLEOTIDE SEQUENCE [LARGE SCALE GENOMIC DNA]</scope>
    <source>
        <strain evidence="2">CCUG 62982</strain>
    </source>
</reference>
<keyword evidence="2" id="KW-1185">Reference proteome</keyword>
<comment type="caution">
    <text evidence="1">The sequence shown here is derived from an EMBL/GenBank/DDBJ whole genome shotgun (WGS) entry which is preliminary data.</text>
</comment>
<dbReference type="Proteomes" id="UP001596977">
    <property type="component" value="Unassembled WGS sequence"/>
</dbReference>
<dbReference type="NCBIfam" id="TIGR00278">
    <property type="entry name" value="membrane protein insertion efficiency factor YidD"/>
    <property type="match status" value="1"/>
</dbReference>
<dbReference type="InterPro" id="IPR002696">
    <property type="entry name" value="Membr_insert_effic_factor_YidD"/>
</dbReference>
<dbReference type="EMBL" id="JBHTJG010000002">
    <property type="protein sequence ID" value="MFD0945940.1"/>
    <property type="molecule type" value="Genomic_DNA"/>
</dbReference>
<protein>
    <submittedName>
        <fullName evidence="1">Membrane protein insertion efficiency factor YidD</fullName>
    </submittedName>
</protein>
<evidence type="ECO:0000313" key="2">
    <source>
        <dbReference type="Proteomes" id="UP001596977"/>
    </source>
</evidence>